<proteinExistence type="predicted"/>
<comment type="caution">
    <text evidence="1">The sequence shown here is derived from an EMBL/GenBank/DDBJ whole genome shotgun (WGS) entry which is preliminary data.</text>
</comment>
<reference evidence="1" key="1">
    <citation type="journal article" date="2015" name="Nature">
        <title>Complex archaea that bridge the gap between prokaryotes and eukaryotes.</title>
        <authorList>
            <person name="Spang A."/>
            <person name="Saw J.H."/>
            <person name="Jorgensen S.L."/>
            <person name="Zaremba-Niedzwiedzka K."/>
            <person name="Martijn J."/>
            <person name="Lind A.E."/>
            <person name="van Eijk R."/>
            <person name="Schleper C."/>
            <person name="Guy L."/>
            <person name="Ettema T.J."/>
        </authorList>
    </citation>
    <scope>NUCLEOTIDE SEQUENCE</scope>
</reference>
<name>A0A0F9RBH1_9ZZZZ</name>
<accession>A0A0F9RBH1</accession>
<evidence type="ECO:0000313" key="1">
    <source>
        <dbReference type="EMBL" id="KKN53845.1"/>
    </source>
</evidence>
<dbReference type="Gene3D" id="1.10.10.10">
    <property type="entry name" value="Winged helix-like DNA-binding domain superfamily/Winged helix DNA-binding domain"/>
    <property type="match status" value="2"/>
</dbReference>
<dbReference type="InterPro" id="IPR013324">
    <property type="entry name" value="RNA_pol_sigma_r3/r4-like"/>
</dbReference>
<gene>
    <name evidence="1" type="ORF">LCGC14_0598040</name>
</gene>
<organism evidence="1">
    <name type="scientific">marine sediment metagenome</name>
    <dbReference type="NCBI Taxonomy" id="412755"/>
    <lineage>
        <taxon>unclassified sequences</taxon>
        <taxon>metagenomes</taxon>
        <taxon>ecological metagenomes</taxon>
    </lineage>
</organism>
<dbReference type="SUPFAM" id="SSF88659">
    <property type="entry name" value="Sigma3 and sigma4 domains of RNA polymerase sigma factors"/>
    <property type="match status" value="2"/>
</dbReference>
<protein>
    <recommendedName>
        <fullName evidence="2">RNA polymerase sigma factor 70 region 4 type 2 domain-containing protein</fullName>
    </recommendedName>
</protein>
<sequence>MTKRLITEKQEQALRLCHQDFGGLTQKEAAAKMNISPRALGKLLSRVKEILPDYFPILTKHEAKIYHYYMVEGWEVDEISEYTKLSQNAIYLTLQRAKNKGVYFTEARGRVLSYTPDMDINVIHKF</sequence>
<dbReference type="EMBL" id="LAZR01000954">
    <property type="protein sequence ID" value="KKN53845.1"/>
    <property type="molecule type" value="Genomic_DNA"/>
</dbReference>
<dbReference type="InterPro" id="IPR036388">
    <property type="entry name" value="WH-like_DNA-bd_sf"/>
</dbReference>
<evidence type="ECO:0008006" key="2">
    <source>
        <dbReference type="Google" id="ProtNLM"/>
    </source>
</evidence>
<dbReference type="AlphaFoldDB" id="A0A0F9RBH1"/>